<dbReference type="InterPro" id="IPR036944">
    <property type="entry name" value="PPIase_FKBP_N_sf"/>
</dbReference>
<dbReference type="SUPFAM" id="SSF54534">
    <property type="entry name" value="FKBP-like"/>
    <property type="match status" value="1"/>
</dbReference>
<dbReference type="PANTHER" id="PTHR43811:SF19">
    <property type="entry name" value="39 KDA FK506-BINDING NUCLEAR PROTEIN"/>
    <property type="match status" value="1"/>
</dbReference>
<dbReference type="EMBL" id="BAET01000012">
    <property type="protein sequence ID" value="GAB55385.1"/>
    <property type="molecule type" value="Genomic_DNA"/>
</dbReference>
<evidence type="ECO:0000256" key="2">
    <source>
        <dbReference type="ARBA" id="ARBA00006577"/>
    </source>
</evidence>
<dbReference type="NCBIfam" id="NF008150">
    <property type="entry name" value="PRK10902.1"/>
    <property type="match status" value="1"/>
</dbReference>
<evidence type="ECO:0000256" key="4">
    <source>
        <dbReference type="ARBA" id="ARBA00023110"/>
    </source>
</evidence>
<protein>
    <recommendedName>
        <fullName evidence="7">Peptidyl-prolyl cis-trans isomerase</fullName>
        <ecNumber evidence="7">5.2.1.8</ecNumber>
    </recommendedName>
</protein>
<gene>
    <name evidence="10" type="primary">fkpA</name>
    <name evidence="10" type="ORF">GPUN_1261</name>
</gene>
<dbReference type="Pfam" id="PF01346">
    <property type="entry name" value="FKBP_N"/>
    <property type="match status" value="1"/>
</dbReference>
<keyword evidence="4 6" id="KW-0697">Rotamase</keyword>
<dbReference type="Pfam" id="PF00254">
    <property type="entry name" value="FKBP_C"/>
    <property type="match status" value="1"/>
</dbReference>
<proteinExistence type="inferred from homology"/>
<dbReference type="InterPro" id="IPR000774">
    <property type="entry name" value="PPIase_FKBP_N"/>
</dbReference>
<dbReference type="Gene3D" id="3.10.50.40">
    <property type="match status" value="1"/>
</dbReference>
<keyword evidence="3 8" id="KW-0732">Signal</keyword>
<evidence type="ECO:0000256" key="6">
    <source>
        <dbReference type="PROSITE-ProRule" id="PRU00277"/>
    </source>
</evidence>
<organism evidence="10 11">
    <name type="scientific">Glaciecola punicea ACAM 611</name>
    <dbReference type="NCBI Taxonomy" id="1121923"/>
    <lineage>
        <taxon>Bacteria</taxon>
        <taxon>Pseudomonadati</taxon>
        <taxon>Pseudomonadota</taxon>
        <taxon>Gammaproteobacteria</taxon>
        <taxon>Alteromonadales</taxon>
        <taxon>Alteromonadaceae</taxon>
        <taxon>Glaciecola</taxon>
    </lineage>
</organism>
<keyword evidence="5 6" id="KW-0413">Isomerase</keyword>
<dbReference type="FunFam" id="3.10.50.40:FF:000045">
    <property type="entry name" value="Peptidyl-prolyl cis-trans isomerase"/>
    <property type="match status" value="1"/>
</dbReference>
<sequence length="244" mass="26325">MKKAPLTLIIATTLALSACSNDNAAQQEANDTLTTYTTEVGQESYALGARMGIYAQEQVAVQDELGLQSDKAALLAGFTDGFNGNSQYSDEEIDAYVQAFAMKFQAAEQTEQAALIEAGKNYLVENAKREEVVTTDSGLQYEVLTEAEGANPKAGDTVRVHYHGTLVDGTVFDSSVNRGEPAEFPLNRVIPGWTEGVQLMEVGSKYRFYIPSELAYGQRATGAIPANSTLIFDVELLAIAPFTD</sequence>
<dbReference type="PROSITE" id="PS51257">
    <property type="entry name" value="PROKAR_LIPOPROTEIN"/>
    <property type="match status" value="1"/>
</dbReference>
<dbReference type="Gene3D" id="1.10.287.460">
    <property type="entry name" value="Peptidyl-prolyl cis-trans isomerase, FKBP-type, N-terminal domain"/>
    <property type="match status" value="1"/>
</dbReference>
<feature type="domain" description="PPIase FKBP-type" evidence="9">
    <location>
        <begin position="155"/>
        <end position="240"/>
    </location>
</feature>
<dbReference type="InterPro" id="IPR001179">
    <property type="entry name" value="PPIase_FKBP_dom"/>
</dbReference>
<evidence type="ECO:0000256" key="8">
    <source>
        <dbReference type="SAM" id="SignalP"/>
    </source>
</evidence>
<evidence type="ECO:0000313" key="11">
    <source>
        <dbReference type="Proteomes" id="UP000053586"/>
    </source>
</evidence>
<keyword evidence="11" id="KW-1185">Reference proteome</keyword>
<evidence type="ECO:0000256" key="7">
    <source>
        <dbReference type="RuleBase" id="RU003915"/>
    </source>
</evidence>
<comment type="catalytic activity">
    <reaction evidence="1 6 7">
        <text>[protein]-peptidylproline (omega=180) = [protein]-peptidylproline (omega=0)</text>
        <dbReference type="Rhea" id="RHEA:16237"/>
        <dbReference type="Rhea" id="RHEA-COMP:10747"/>
        <dbReference type="Rhea" id="RHEA-COMP:10748"/>
        <dbReference type="ChEBI" id="CHEBI:83833"/>
        <dbReference type="ChEBI" id="CHEBI:83834"/>
        <dbReference type="EC" id="5.2.1.8"/>
    </reaction>
</comment>
<dbReference type="InterPro" id="IPR046357">
    <property type="entry name" value="PPIase_dom_sf"/>
</dbReference>
<dbReference type="GO" id="GO:0003755">
    <property type="term" value="F:peptidyl-prolyl cis-trans isomerase activity"/>
    <property type="evidence" value="ECO:0007669"/>
    <property type="project" value="UniProtKB-UniRule"/>
</dbReference>
<feature type="chain" id="PRO_5003598149" description="Peptidyl-prolyl cis-trans isomerase" evidence="8">
    <location>
        <begin position="25"/>
        <end position="244"/>
    </location>
</feature>
<accession>H5TAQ8</accession>
<dbReference type="STRING" id="56804.BAE46_06255"/>
<dbReference type="EC" id="5.2.1.8" evidence="7"/>
<dbReference type="GO" id="GO:0006457">
    <property type="term" value="P:protein folding"/>
    <property type="evidence" value="ECO:0007669"/>
    <property type="project" value="InterPro"/>
</dbReference>
<dbReference type="Proteomes" id="UP000053586">
    <property type="component" value="Unassembled WGS sequence"/>
</dbReference>
<dbReference type="PANTHER" id="PTHR43811">
    <property type="entry name" value="FKBP-TYPE PEPTIDYL-PROLYL CIS-TRANS ISOMERASE FKPA"/>
    <property type="match status" value="1"/>
</dbReference>
<dbReference type="eggNOG" id="COG0545">
    <property type="taxonomic scope" value="Bacteria"/>
</dbReference>
<reference evidence="10 11" key="1">
    <citation type="journal article" date="2012" name="J. Bacteriol.">
        <title>Genome sequence of proteorhodopsin-containing sea ice bacterium Glaciecola punicea ACAM 611T.</title>
        <authorList>
            <person name="Qin Q.-L."/>
            <person name="Xie B.-B."/>
            <person name="Shu Y.-L."/>
            <person name="Rong J.-C."/>
            <person name="Zhao D.-L."/>
            <person name="Zhang X.-Y."/>
            <person name="Chen X.-L."/>
            <person name="Zhou B.-C."/>
            <person name="Zhanga Y.-Z."/>
        </authorList>
    </citation>
    <scope>NUCLEOTIDE SEQUENCE [LARGE SCALE GENOMIC DNA]</scope>
    <source>
        <strain evidence="10 11">ACAM 611</strain>
    </source>
</reference>
<comment type="similarity">
    <text evidence="2 7">Belongs to the FKBP-type PPIase family.</text>
</comment>
<evidence type="ECO:0000313" key="10">
    <source>
        <dbReference type="EMBL" id="GAB55385.1"/>
    </source>
</evidence>
<name>H5TAQ8_9ALTE</name>
<evidence type="ECO:0000259" key="9">
    <source>
        <dbReference type="PROSITE" id="PS50059"/>
    </source>
</evidence>
<evidence type="ECO:0000256" key="3">
    <source>
        <dbReference type="ARBA" id="ARBA00022729"/>
    </source>
</evidence>
<reference evidence="10 11" key="2">
    <citation type="journal article" date="2017" name="Antonie Van Leeuwenhoek">
        <title>Rhizobium rhizosphaerae sp. nov., a novel species isolated from rice rhizosphere.</title>
        <authorList>
            <person name="Zhao J.J."/>
            <person name="Zhang J."/>
            <person name="Zhang R.J."/>
            <person name="Zhang C.W."/>
            <person name="Yin H.Q."/>
            <person name="Zhang X.X."/>
        </authorList>
    </citation>
    <scope>NUCLEOTIDE SEQUENCE [LARGE SCALE GENOMIC DNA]</scope>
    <source>
        <strain evidence="10 11">ACAM 611</strain>
    </source>
</reference>
<evidence type="ECO:0000256" key="1">
    <source>
        <dbReference type="ARBA" id="ARBA00000971"/>
    </source>
</evidence>
<dbReference type="PROSITE" id="PS50059">
    <property type="entry name" value="FKBP_PPIASE"/>
    <property type="match status" value="1"/>
</dbReference>
<feature type="signal peptide" evidence="8">
    <location>
        <begin position="1"/>
        <end position="24"/>
    </location>
</feature>
<evidence type="ECO:0000256" key="5">
    <source>
        <dbReference type="ARBA" id="ARBA00023235"/>
    </source>
</evidence>
<dbReference type="AlphaFoldDB" id="H5TAQ8"/>
<dbReference type="OrthoDB" id="9814548at2"/>
<comment type="caution">
    <text evidence="10">The sequence shown here is derived from an EMBL/GenBank/DDBJ whole genome shotgun (WGS) entry which is preliminary data.</text>
</comment>
<dbReference type="RefSeq" id="WP_006004426.1">
    <property type="nucleotide sequence ID" value="NZ_BAET01000012.1"/>
</dbReference>